<dbReference type="GO" id="GO:0005524">
    <property type="term" value="F:ATP binding"/>
    <property type="evidence" value="ECO:0007669"/>
    <property type="project" value="UniProtKB-UniRule"/>
</dbReference>
<evidence type="ECO:0000256" key="10">
    <source>
        <dbReference type="ARBA" id="ARBA00022741"/>
    </source>
</evidence>
<evidence type="ECO:0000313" key="25">
    <source>
        <dbReference type="Proteomes" id="UP001085076"/>
    </source>
</evidence>
<dbReference type="CDD" id="cd14066">
    <property type="entry name" value="STKc_IRAK"/>
    <property type="match status" value="1"/>
</dbReference>
<comment type="catalytic activity">
    <reaction evidence="19">
        <text>L-seryl-[protein] + ATP = O-phospho-L-seryl-[protein] + ADP + H(+)</text>
        <dbReference type="Rhea" id="RHEA:17989"/>
        <dbReference type="Rhea" id="RHEA-COMP:9863"/>
        <dbReference type="Rhea" id="RHEA-COMP:11604"/>
        <dbReference type="ChEBI" id="CHEBI:15378"/>
        <dbReference type="ChEBI" id="CHEBI:29999"/>
        <dbReference type="ChEBI" id="CHEBI:30616"/>
        <dbReference type="ChEBI" id="CHEBI:83421"/>
        <dbReference type="ChEBI" id="CHEBI:456216"/>
        <dbReference type="EC" id="2.7.11.1"/>
    </reaction>
</comment>
<feature type="transmembrane region" description="Helical" evidence="22">
    <location>
        <begin position="23"/>
        <end position="46"/>
    </location>
</feature>
<sequence length="367" mass="41962">MAISIYLRLAASEIITKRRSKNFTFGLIVGIVGGFIIFFVTALILIRRFYRRRENRVSDGMNTESGLFFRYRELKTITNNFSDRLGGGGFGSVFKGTMPDMTLVAVKMLEGSRQGEKQFRAEVCTMGIIQHVNLVRLRGFCCEEDKRLLVYDLMRNGSLDSHLFEKRDEVLNWKMRYEIALGVARGLVYLHEKCRDCIIHCDIKPENILLDENFCPKLADFGLAKLMGREFSRVLTSMRGTVGYLAPEWITGLPITPKADVYSYGMVLFELISGRRNISQDGDWEFSYFPLWAAEKITEGQVLCLLDETLDGCADLEELTRACRVACWCIQEEAQRPSMNQVVQMLEGTLELHMPPVPLNLQQLLEE</sequence>
<evidence type="ECO:0000259" key="23">
    <source>
        <dbReference type="PROSITE" id="PS50011"/>
    </source>
</evidence>
<dbReference type="Gene3D" id="3.30.200.20">
    <property type="entry name" value="Phosphorylase Kinase, domain 1"/>
    <property type="match status" value="1"/>
</dbReference>
<dbReference type="InterPro" id="IPR017441">
    <property type="entry name" value="Protein_kinase_ATP_BS"/>
</dbReference>
<accession>A0A9D5D2V6</accession>
<proteinExistence type="inferred from homology"/>
<gene>
    <name evidence="24" type="ORF">J5N97_011844</name>
</gene>
<evidence type="ECO:0000256" key="16">
    <source>
        <dbReference type="ARBA" id="ARBA00023170"/>
    </source>
</evidence>
<keyword evidence="17" id="KW-0325">Glycoprotein</keyword>
<dbReference type="FunFam" id="3.30.200.20:FF:000370">
    <property type="entry name" value="Receptor-like protein kinase 4"/>
    <property type="match status" value="1"/>
</dbReference>
<evidence type="ECO:0000256" key="7">
    <source>
        <dbReference type="ARBA" id="ARBA00022692"/>
    </source>
</evidence>
<dbReference type="PANTHER" id="PTHR47974:SF19">
    <property type="entry name" value="RECEPTOR-LIKE SERINE_THREONINE-PROTEIN KINASE"/>
    <property type="match status" value="1"/>
</dbReference>
<comment type="catalytic activity">
    <reaction evidence="18">
        <text>L-threonyl-[protein] + ATP = O-phospho-L-threonyl-[protein] + ADP + H(+)</text>
        <dbReference type="Rhea" id="RHEA:46608"/>
        <dbReference type="Rhea" id="RHEA-COMP:11060"/>
        <dbReference type="Rhea" id="RHEA-COMP:11605"/>
        <dbReference type="ChEBI" id="CHEBI:15378"/>
        <dbReference type="ChEBI" id="CHEBI:30013"/>
        <dbReference type="ChEBI" id="CHEBI:30616"/>
        <dbReference type="ChEBI" id="CHEBI:61977"/>
        <dbReference type="ChEBI" id="CHEBI:456216"/>
        <dbReference type="EC" id="2.7.11.1"/>
    </reaction>
</comment>
<keyword evidence="16" id="KW-0675">Receptor</keyword>
<evidence type="ECO:0000256" key="12">
    <source>
        <dbReference type="ARBA" id="ARBA00022840"/>
    </source>
</evidence>
<dbReference type="GO" id="GO:0005886">
    <property type="term" value="C:plasma membrane"/>
    <property type="evidence" value="ECO:0007669"/>
    <property type="project" value="UniProtKB-SubCell"/>
</dbReference>
<dbReference type="SUPFAM" id="SSF56112">
    <property type="entry name" value="Protein kinase-like (PK-like)"/>
    <property type="match status" value="1"/>
</dbReference>
<keyword evidence="7 22" id="KW-0812">Transmembrane</keyword>
<keyword evidence="25" id="KW-1185">Reference proteome</keyword>
<keyword evidence="14 22" id="KW-0472">Membrane</keyword>
<keyword evidence="11" id="KW-0418">Kinase</keyword>
<feature type="domain" description="Protein kinase" evidence="23">
    <location>
        <begin position="79"/>
        <end position="350"/>
    </location>
</feature>
<keyword evidence="15" id="KW-1015">Disulfide bond</keyword>
<dbReference type="Pfam" id="PF00069">
    <property type="entry name" value="Pkinase"/>
    <property type="match status" value="1"/>
</dbReference>
<name>A0A9D5D2V6_9LILI</name>
<reference evidence="24" key="2">
    <citation type="journal article" date="2022" name="Hortic Res">
        <title>The genome of Dioscorea zingiberensis sheds light on the biosynthesis, origin and evolution of the medicinally important diosgenin saponins.</title>
        <authorList>
            <person name="Li Y."/>
            <person name="Tan C."/>
            <person name="Li Z."/>
            <person name="Guo J."/>
            <person name="Li S."/>
            <person name="Chen X."/>
            <person name="Wang C."/>
            <person name="Dai X."/>
            <person name="Yang H."/>
            <person name="Song W."/>
            <person name="Hou L."/>
            <person name="Xu J."/>
            <person name="Tong Z."/>
            <person name="Xu A."/>
            <person name="Yuan X."/>
            <person name="Wang W."/>
            <person name="Yang Q."/>
            <person name="Chen L."/>
            <person name="Sun Z."/>
            <person name="Wang K."/>
            <person name="Pan B."/>
            <person name="Chen J."/>
            <person name="Bao Y."/>
            <person name="Liu F."/>
            <person name="Qi X."/>
            <person name="Gang D.R."/>
            <person name="Wen J."/>
            <person name="Li J."/>
        </authorList>
    </citation>
    <scope>NUCLEOTIDE SEQUENCE</scope>
    <source>
        <strain evidence="24">Dzin_1.0</strain>
    </source>
</reference>
<dbReference type="EMBL" id="JAGGNH010000002">
    <property type="protein sequence ID" value="KAJ0983589.1"/>
    <property type="molecule type" value="Genomic_DNA"/>
</dbReference>
<evidence type="ECO:0000256" key="21">
    <source>
        <dbReference type="RuleBase" id="RU000304"/>
    </source>
</evidence>
<dbReference type="PROSITE" id="PS00108">
    <property type="entry name" value="PROTEIN_KINASE_ST"/>
    <property type="match status" value="1"/>
</dbReference>
<evidence type="ECO:0000256" key="1">
    <source>
        <dbReference type="ARBA" id="ARBA00004251"/>
    </source>
</evidence>
<evidence type="ECO:0000256" key="2">
    <source>
        <dbReference type="ARBA" id="ARBA00012513"/>
    </source>
</evidence>
<dbReference type="GO" id="GO:0004674">
    <property type="term" value="F:protein serine/threonine kinase activity"/>
    <property type="evidence" value="ECO:0007669"/>
    <property type="project" value="UniProtKB-KW"/>
</dbReference>
<evidence type="ECO:0000256" key="8">
    <source>
        <dbReference type="ARBA" id="ARBA00022729"/>
    </source>
</evidence>
<evidence type="ECO:0000256" key="5">
    <source>
        <dbReference type="ARBA" id="ARBA00022553"/>
    </source>
</evidence>
<dbReference type="SMART" id="SM00220">
    <property type="entry name" value="S_TKc"/>
    <property type="match status" value="1"/>
</dbReference>
<dbReference type="InterPro" id="IPR000719">
    <property type="entry name" value="Prot_kinase_dom"/>
</dbReference>
<dbReference type="AlphaFoldDB" id="A0A9D5D2V6"/>
<comment type="caution">
    <text evidence="24">The sequence shown here is derived from an EMBL/GenBank/DDBJ whole genome shotgun (WGS) entry which is preliminary data.</text>
</comment>
<keyword evidence="4 21" id="KW-0723">Serine/threonine-protein kinase</keyword>
<dbReference type="Proteomes" id="UP001085076">
    <property type="component" value="Miscellaneous, Linkage group lg02"/>
</dbReference>
<dbReference type="InterPro" id="IPR008271">
    <property type="entry name" value="Ser/Thr_kinase_AS"/>
</dbReference>
<dbReference type="PROSITE" id="PS00107">
    <property type="entry name" value="PROTEIN_KINASE_ATP"/>
    <property type="match status" value="1"/>
</dbReference>
<dbReference type="OrthoDB" id="4062651at2759"/>
<evidence type="ECO:0000256" key="20">
    <source>
        <dbReference type="PROSITE-ProRule" id="PRU10141"/>
    </source>
</evidence>
<keyword evidence="12 20" id="KW-0067">ATP-binding</keyword>
<keyword evidence="10 20" id="KW-0547">Nucleotide-binding</keyword>
<evidence type="ECO:0000256" key="22">
    <source>
        <dbReference type="SAM" id="Phobius"/>
    </source>
</evidence>
<evidence type="ECO:0000256" key="11">
    <source>
        <dbReference type="ARBA" id="ARBA00022777"/>
    </source>
</evidence>
<keyword evidence="13 22" id="KW-1133">Transmembrane helix</keyword>
<keyword evidence="6" id="KW-0808">Transferase</keyword>
<comment type="similarity">
    <text evidence="21">Belongs to the protein kinase superfamily.</text>
</comment>
<dbReference type="EC" id="2.7.11.1" evidence="2"/>
<keyword evidence="3" id="KW-1003">Cell membrane</keyword>
<reference evidence="24" key="1">
    <citation type="submission" date="2021-03" db="EMBL/GenBank/DDBJ databases">
        <authorList>
            <person name="Li Z."/>
            <person name="Yang C."/>
        </authorList>
    </citation>
    <scope>NUCLEOTIDE SEQUENCE</scope>
    <source>
        <strain evidence="24">Dzin_1.0</strain>
        <tissue evidence="24">Leaf</tissue>
    </source>
</reference>
<dbReference type="PROSITE" id="PS50011">
    <property type="entry name" value="PROTEIN_KINASE_DOM"/>
    <property type="match status" value="1"/>
</dbReference>
<dbReference type="Gene3D" id="1.10.510.10">
    <property type="entry name" value="Transferase(Phosphotransferase) domain 1"/>
    <property type="match status" value="1"/>
</dbReference>
<keyword evidence="9" id="KW-0430">Lectin</keyword>
<dbReference type="PANTHER" id="PTHR47974">
    <property type="entry name" value="OS07G0415500 PROTEIN"/>
    <property type="match status" value="1"/>
</dbReference>
<evidence type="ECO:0000256" key="17">
    <source>
        <dbReference type="ARBA" id="ARBA00023180"/>
    </source>
</evidence>
<protein>
    <recommendedName>
        <fullName evidence="2">non-specific serine/threonine protein kinase</fullName>
        <ecNumber evidence="2">2.7.11.1</ecNumber>
    </recommendedName>
</protein>
<evidence type="ECO:0000256" key="14">
    <source>
        <dbReference type="ARBA" id="ARBA00023136"/>
    </source>
</evidence>
<dbReference type="GO" id="GO:0030246">
    <property type="term" value="F:carbohydrate binding"/>
    <property type="evidence" value="ECO:0007669"/>
    <property type="project" value="UniProtKB-KW"/>
</dbReference>
<evidence type="ECO:0000256" key="4">
    <source>
        <dbReference type="ARBA" id="ARBA00022527"/>
    </source>
</evidence>
<keyword evidence="5" id="KW-0597">Phosphoprotein</keyword>
<evidence type="ECO:0000313" key="24">
    <source>
        <dbReference type="EMBL" id="KAJ0983589.1"/>
    </source>
</evidence>
<evidence type="ECO:0000256" key="19">
    <source>
        <dbReference type="ARBA" id="ARBA00048679"/>
    </source>
</evidence>
<comment type="subcellular location">
    <subcellularLocation>
        <location evidence="1">Cell membrane</location>
        <topology evidence="1">Single-pass type I membrane protein</topology>
    </subcellularLocation>
</comment>
<evidence type="ECO:0000256" key="18">
    <source>
        <dbReference type="ARBA" id="ARBA00047899"/>
    </source>
</evidence>
<evidence type="ECO:0000256" key="9">
    <source>
        <dbReference type="ARBA" id="ARBA00022734"/>
    </source>
</evidence>
<evidence type="ECO:0000256" key="13">
    <source>
        <dbReference type="ARBA" id="ARBA00022989"/>
    </source>
</evidence>
<evidence type="ECO:0000256" key="3">
    <source>
        <dbReference type="ARBA" id="ARBA00022475"/>
    </source>
</evidence>
<keyword evidence="8" id="KW-0732">Signal</keyword>
<organism evidence="24 25">
    <name type="scientific">Dioscorea zingiberensis</name>
    <dbReference type="NCBI Taxonomy" id="325984"/>
    <lineage>
        <taxon>Eukaryota</taxon>
        <taxon>Viridiplantae</taxon>
        <taxon>Streptophyta</taxon>
        <taxon>Embryophyta</taxon>
        <taxon>Tracheophyta</taxon>
        <taxon>Spermatophyta</taxon>
        <taxon>Magnoliopsida</taxon>
        <taxon>Liliopsida</taxon>
        <taxon>Dioscoreales</taxon>
        <taxon>Dioscoreaceae</taxon>
        <taxon>Dioscorea</taxon>
    </lineage>
</organism>
<evidence type="ECO:0000256" key="15">
    <source>
        <dbReference type="ARBA" id="ARBA00023157"/>
    </source>
</evidence>
<dbReference type="FunFam" id="1.10.510.10:FF:000227">
    <property type="entry name" value="Serine/threonine-protein kinase"/>
    <property type="match status" value="1"/>
</dbReference>
<evidence type="ECO:0000256" key="6">
    <source>
        <dbReference type="ARBA" id="ARBA00022679"/>
    </source>
</evidence>
<feature type="binding site" evidence="20">
    <location>
        <position position="107"/>
    </location>
    <ligand>
        <name>ATP</name>
        <dbReference type="ChEBI" id="CHEBI:30616"/>
    </ligand>
</feature>
<dbReference type="InterPro" id="IPR011009">
    <property type="entry name" value="Kinase-like_dom_sf"/>
</dbReference>